<name>A0A7X2NJU8_9CLOT</name>
<protein>
    <submittedName>
        <fullName evidence="3">U32 family peptidase</fullName>
    </submittedName>
</protein>
<dbReference type="Pfam" id="PF01136">
    <property type="entry name" value="Peptidase_U32"/>
    <property type="match status" value="2"/>
</dbReference>
<dbReference type="Pfam" id="PF12392">
    <property type="entry name" value="DUF3656"/>
    <property type="match status" value="1"/>
</dbReference>
<gene>
    <name evidence="3" type="ORF">FYJ39_05835</name>
</gene>
<dbReference type="PROSITE" id="PS01276">
    <property type="entry name" value="PEPTIDASE_U32"/>
    <property type="match status" value="1"/>
</dbReference>
<feature type="region of interest" description="Disordered" evidence="1">
    <location>
        <begin position="449"/>
        <end position="470"/>
    </location>
</feature>
<evidence type="ECO:0000313" key="3">
    <source>
        <dbReference type="EMBL" id="MSS36108.1"/>
    </source>
</evidence>
<keyword evidence="4" id="KW-1185">Reference proteome</keyword>
<dbReference type="PANTHER" id="PTHR30217:SF10">
    <property type="entry name" value="23S RRNA 5-HYDROXYCYTIDINE C2501 SYNTHASE"/>
    <property type="match status" value="1"/>
</dbReference>
<accession>A0A7X2NJU8</accession>
<dbReference type="InterPro" id="IPR051454">
    <property type="entry name" value="RNA/ubiquinone_mod_enzymes"/>
</dbReference>
<dbReference type="PANTHER" id="PTHR30217">
    <property type="entry name" value="PEPTIDASE U32 FAMILY"/>
    <property type="match status" value="1"/>
</dbReference>
<reference evidence="3 4" key="1">
    <citation type="submission" date="2019-08" db="EMBL/GenBank/DDBJ databases">
        <title>In-depth cultivation of the pig gut microbiome towards novel bacterial diversity and tailored functional studies.</title>
        <authorList>
            <person name="Wylensek D."/>
            <person name="Hitch T.C.A."/>
            <person name="Clavel T."/>
        </authorList>
    </citation>
    <scope>NUCLEOTIDE SEQUENCE [LARGE SCALE GENOMIC DNA]</scope>
    <source>
        <strain evidence="3 4">WCA-389-WT-23D1</strain>
    </source>
</reference>
<dbReference type="EMBL" id="VUMD01000004">
    <property type="protein sequence ID" value="MSS36108.1"/>
    <property type="molecule type" value="Genomic_DNA"/>
</dbReference>
<evidence type="ECO:0000259" key="2">
    <source>
        <dbReference type="Pfam" id="PF12392"/>
    </source>
</evidence>
<comment type="caution">
    <text evidence="3">The sequence shown here is derived from an EMBL/GenBank/DDBJ whole genome shotgun (WGS) entry which is preliminary data.</text>
</comment>
<proteinExistence type="predicted"/>
<dbReference type="AlphaFoldDB" id="A0A7X2NJU8"/>
<sequence length="749" mass="83952">MEKKQVEILAPAGSWDSMKAAVAAGADAVYMGGSRFGARAYADNADEKELVEAIDYVHLHGRKLYMTVNTLFKERELKDLAEYMRPYYLAGLDGAIVQDLGALQELKTKFPGLELHASTQMTITSLYGARMMKELGCSRIVTAREMSLAEIRRLHDAVDVEIESFVHGALCYCYSGQCLMSSLIGGRSANRGRCAQPCRLPYTVYERSQPQKPLNQKHERHVLSMKDLCTLDLLPDIIEAGVYSLKIEGRMKRSRYTAGVVRIYRKYTDLYLEQGREGYYVEPEDRKELLELFDRGGFTSGYYHAHNGREMLALRAKPEFREGNPRLFSFLDQTYVEAELKEPVEGYITLEQGLPARLTLRSGKRGVAVEGQAPKAALKQPITRETVERQLKKTGGTPFTLTRLTTDIKGELFLPVQALNELRRKGFEALQEKVLEPCRRNIKGYPATEWAETDRKQKSRRGNGAKPKPSVSLALQMSVSLEDLAQLPPALACKEAAAIYIDAGAFPPESWKETAGRCHKRDKSCYLMLPQIFREHAIRYFKTNKALLNEAGFDGVIIKALEEVQWLREAGVQLPFKLDASVYGWNTRAVGVLAQTGAKSLTLPLELNVRELEPVLSACSDFGIPAELMVYGHAPMMVSAQCITRTSEGCCQKPGSLMLKDRTGAFLPVKNHCAFCYNTIYNPSPTSLLGYEMEVKALGVYGIRLAFTLEDATQAEAVLDAFSRAFFYGETVKVPYREFTRGHFKRGVE</sequence>
<dbReference type="InterPro" id="IPR020988">
    <property type="entry name" value="Pept_U32_collagenase"/>
</dbReference>
<evidence type="ECO:0000313" key="4">
    <source>
        <dbReference type="Proteomes" id="UP000429958"/>
    </source>
</evidence>
<feature type="domain" description="Peptidase U32 collagenase" evidence="2">
    <location>
        <begin position="322"/>
        <end position="434"/>
    </location>
</feature>
<dbReference type="Proteomes" id="UP000429958">
    <property type="component" value="Unassembled WGS sequence"/>
</dbReference>
<organism evidence="3 4">
    <name type="scientific">Clostridium porci</name>
    <dbReference type="NCBI Taxonomy" id="2605778"/>
    <lineage>
        <taxon>Bacteria</taxon>
        <taxon>Bacillati</taxon>
        <taxon>Bacillota</taxon>
        <taxon>Clostridia</taxon>
        <taxon>Eubacteriales</taxon>
        <taxon>Clostridiaceae</taxon>
        <taxon>Clostridium</taxon>
    </lineage>
</organism>
<evidence type="ECO:0000256" key="1">
    <source>
        <dbReference type="SAM" id="MobiDB-lite"/>
    </source>
</evidence>
<dbReference type="InterPro" id="IPR001539">
    <property type="entry name" value="Peptidase_U32"/>
</dbReference>